<reference evidence="1" key="1">
    <citation type="journal article" date="2017" name="Elife">
        <title>The kinetoplastid-infecting Bodo saltans virus (BsV), a window into the most abundant giant viruses in the sea.</title>
        <authorList>
            <person name="Deeg C.M."/>
            <person name="Chow C.-E.T."/>
            <person name="Suttle C.A."/>
        </authorList>
    </citation>
    <scope>NUCLEOTIDE SEQUENCE</scope>
    <source>
        <strain evidence="1">NG1</strain>
    </source>
</reference>
<dbReference type="PANTHER" id="PTHR46586:SF3">
    <property type="entry name" value="ANKYRIN REPEAT-CONTAINING PROTEIN"/>
    <property type="match status" value="1"/>
</dbReference>
<evidence type="ECO:0000313" key="2">
    <source>
        <dbReference type="Proteomes" id="UP000240325"/>
    </source>
</evidence>
<dbReference type="InterPro" id="IPR036770">
    <property type="entry name" value="Ankyrin_rpt-contain_sf"/>
</dbReference>
<dbReference type="Pfam" id="PF13637">
    <property type="entry name" value="Ank_4"/>
    <property type="match status" value="2"/>
</dbReference>
<dbReference type="SUPFAM" id="SSF48403">
    <property type="entry name" value="Ankyrin repeat"/>
    <property type="match status" value="1"/>
</dbReference>
<gene>
    <name evidence="1" type="ORF">BMW23_0095</name>
</gene>
<accession>A0A2H4UTK8</accession>
<proteinExistence type="predicted"/>
<keyword evidence="2" id="KW-1185">Reference proteome</keyword>
<dbReference type="EMBL" id="MF782455">
    <property type="protein sequence ID" value="ATZ80155.1"/>
    <property type="molecule type" value="Genomic_DNA"/>
</dbReference>
<protein>
    <submittedName>
        <fullName evidence="1">Ankyrin repeat domain-containing protein</fullName>
    </submittedName>
</protein>
<organism evidence="1">
    <name type="scientific">Bodo saltans virus</name>
    <dbReference type="NCBI Taxonomy" id="2024608"/>
    <lineage>
        <taxon>Viruses</taxon>
        <taxon>Varidnaviria</taxon>
        <taxon>Bamfordvirae</taxon>
        <taxon>Nucleocytoviricota</taxon>
        <taxon>Megaviricetes</taxon>
        <taxon>Imitervirales</taxon>
        <taxon>Mimiviridae</taxon>
        <taxon>Klosneuvirinae</taxon>
        <taxon>Theiavirus</taxon>
        <taxon>Theiavirus salishense</taxon>
    </lineage>
</organism>
<dbReference type="InterPro" id="IPR052050">
    <property type="entry name" value="SecEffector_AnkRepeat"/>
</dbReference>
<dbReference type="PANTHER" id="PTHR46586">
    <property type="entry name" value="ANKYRIN REPEAT-CONTAINING PROTEIN"/>
    <property type="match status" value="1"/>
</dbReference>
<evidence type="ECO:0000313" key="1">
    <source>
        <dbReference type="EMBL" id="ATZ80155.1"/>
    </source>
</evidence>
<dbReference type="InterPro" id="IPR002110">
    <property type="entry name" value="Ankyrin_rpt"/>
</dbReference>
<sequence length="346" mass="40294">METDWIIHTQLYDNLKKEKKLDVEKLNNIINKLIDCPFSNDLNKLIMNDNVEILFRNPKICEFFELVEFNDEKIKNISDKFADFAIKKTENQFVFDDFYKNDNGELHNFYKNMLLKACFDKNDKCKNCDDAAQNGHLECLKYAHENGCSWDLFTSSVAARNGHLECLKYAHENGCSWNLFTCENAAQNGHLECLKYAHENDCPWDEWTCAYAAKNGQFKCLKYLHENGCPWDERTCYYAAENGHLECLKYAHENGCPWDEDTCSSAAQNGQLECLKYAHENGCPWNMQTCAKAAQNGHLECLKYAHKNGCYLYSHLFSNNKDCLKYIKKKTSLLSRFSKKINNFFL</sequence>
<dbReference type="Pfam" id="PF12796">
    <property type="entry name" value="Ank_2"/>
    <property type="match status" value="1"/>
</dbReference>
<name>A0A2H4UTK8_9VIRU</name>
<dbReference type="Gene3D" id="1.25.40.20">
    <property type="entry name" value="Ankyrin repeat-containing domain"/>
    <property type="match status" value="1"/>
</dbReference>
<dbReference type="Proteomes" id="UP000240325">
    <property type="component" value="Segment"/>
</dbReference>